<accession>D1BI25</accession>
<evidence type="ECO:0000313" key="15">
    <source>
        <dbReference type="EMBL" id="ACZ19999.1"/>
    </source>
</evidence>
<dbReference type="GO" id="GO:0004722">
    <property type="term" value="F:protein serine/threonine phosphatase activity"/>
    <property type="evidence" value="ECO:0007669"/>
    <property type="project" value="UniProtKB-EC"/>
</dbReference>
<gene>
    <name evidence="15" type="ordered locus">Sked_00220</name>
</gene>
<evidence type="ECO:0000256" key="3">
    <source>
        <dbReference type="ARBA" id="ARBA00022723"/>
    </source>
</evidence>
<dbReference type="Gene3D" id="3.60.40.10">
    <property type="entry name" value="PPM-type phosphatase domain"/>
    <property type="match status" value="1"/>
</dbReference>
<protein>
    <recommendedName>
        <fullName evidence="9">Serine/threonine protein phosphatase PstP</fullName>
        <ecNumber evidence="2">3.1.3.16</ecNumber>
    </recommendedName>
    <alternativeName>
        <fullName evidence="11">Mycobacterial Ser/Thr phosphatase</fullName>
    </alternativeName>
    <alternativeName>
        <fullName evidence="10">PP2C-family Ser/Thr phosphatase</fullName>
    </alternativeName>
</protein>
<keyword evidence="13" id="KW-0812">Transmembrane</keyword>
<dbReference type="KEGG" id="ske:Sked_00220"/>
<sequence length="507" mass="52956">MTIALRYAALSDVGLVRSNNQDSAYAGPHLLLVADGMGGHAGGDIASSLAVASLAPLDGEAFGSSEILERLGEAIETARLELVRRAREDSELSGMGTTVTALLRSGNKLAMAHMGDSRGYLLRAGSLSQVTKDHTFVQHLVDTGKITAEEAEHHPQRSVVMRVLGDFDLDLSPDLSVREAHPGDRWLLCSDGLSGMVSLETIERTMVENTDVTACAERLVQLALRAGGSDNITCIVADVVDLDDLPDGAGPDSSVQVVGSVAATRDAPTAALDGPAARAAALLAEARATVGALAESSQQNVAAPVESTEDEAPAEVATEPARLSRSEAKAARAQERAEAKAAKAEAKRGTGITSAELEEDSGRGRWVWTVVSLVVLLAIVGTGGYFGYRWTQTQYYVGIADGRVTIYQGISQSIGPLELSEVYETSEVAVSDLDRFEINQLERTIRAKSLEDARQRVADLAPDEPTSGTDSTDGSDEPTETATPTDEASASAAGDAADGPTPAGGTS</sequence>
<dbReference type="SMART" id="SM00332">
    <property type="entry name" value="PP2Cc"/>
    <property type="match status" value="1"/>
</dbReference>
<dbReference type="EMBL" id="CP001819">
    <property type="protein sequence ID" value="ACZ19999.1"/>
    <property type="molecule type" value="Genomic_DNA"/>
</dbReference>
<comment type="catalytic activity">
    <reaction evidence="8">
        <text>O-phospho-L-threonyl-[protein] + H2O = L-threonyl-[protein] + phosphate</text>
        <dbReference type="Rhea" id="RHEA:47004"/>
        <dbReference type="Rhea" id="RHEA-COMP:11060"/>
        <dbReference type="Rhea" id="RHEA-COMP:11605"/>
        <dbReference type="ChEBI" id="CHEBI:15377"/>
        <dbReference type="ChEBI" id="CHEBI:30013"/>
        <dbReference type="ChEBI" id="CHEBI:43474"/>
        <dbReference type="ChEBI" id="CHEBI:61977"/>
        <dbReference type="EC" id="3.1.3.16"/>
    </reaction>
</comment>
<keyword evidence="4" id="KW-0378">Hydrolase</keyword>
<evidence type="ECO:0000256" key="1">
    <source>
        <dbReference type="ARBA" id="ARBA00001936"/>
    </source>
</evidence>
<evidence type="ECO:0000259" key="14">
    <source>
        <dbReference type="PROSITE" id="PS51746"/>
    </source>
</evidence>
<dbReference type="AlphaFoldDB" id="D1BI25"/>
<dbReference type="NCBIfam" id="NF033484">
    <property type="entry name" value="Stp1_PP2C_phos"/>
    <property type="match status" value="1"/>
</dbReference>
<dbReference type="FunFam" id="3.60.40.10:FF:000002">
    <property type="entry name" value="Serine/threonine phosphatase stp"/>
    <property type="match status" value="1"/>
</dbReference>
<evidence type="ECO:0000256" key="13">
    <source>
        <dbReference type="SAM" id="Phobius"/>
    </source>
</evidence>
<evidence type="ECO:0000256" key="10">
    <source>
        <dbReference type="ARBA" id="ARBA00077741"/>
    </source>
</evidence>
<keyword evidence="5" id="KW-0904">Protein phosphatase</keyword>
<organism evidence="15 16">
    <name type="scientific">Sanguibacter keddieii (strain ATCC 51767 / DSM 10542 / NCFB 3025 / ST-74)</name>
    <dbReference type="NCBI Taxonomy" id="446469"/>
    <lineage>
        <taxon>Bacteria</taxon>
        <taxon>Bacillati</taxon>
        <taxon>Actinomycetota</taxon>
        <taxon>Actinomycetes</taxon>
        <taxon>Micrococcales</taxon>
        <taxon>Sanguibacteraceae</taxon>
        <taxon>Sanguibacter</taxon>
    </lineage>
</organism>
<evidence type="ECO:0000313" key="16">
    <source>
        <dbReference type="Proteomes" id="UP000000322"/>
    </source>
</evidence>
<dbReference type="GO" id="GO:0046872">
    <property type="term" value="F:metal ion binding"/>
    <property type="evidence" value="ECO:0007669"/>
    <property type="project" value="UniProtKB-KW"/>
</dbReference>
<feature type="domain" description="PPM-type phosphatase" evidence="14">
    <location>
        <begin position="6"/>
        <end position="239"/>
    </location>
</feature>
<evidence type="ECO:0000256" key="9">
    <source>
        <dbReference type="ARBA" id="ARBA00071184"/>
    </source>
</evidence>
<dbReference type="InterPro" id="IPR015655">
    <property type="entry name" value="PP2C"/>
</dbReference>
<comment type="catalytic activity">
    <reaction evidence="7">
        <text>O-phospho-L-seryl-[protein] + H2O = L-seryl-[protein] + phosphate</text>
        <dbReference type="Rhea" id="RHEA:20629"/>
        <dbReference type="Rhea" id="RHEA-COMP:9863"/>
        <dbReference type="Rhea" id="RHEA-COMP:11604"/>
        <dbReference type="ChEBI" id="CHEBI:15377"/>
        <dbReference type="ChEBI" id="CHEBI:29999"/>
        <dbReference type="ChEBI" id="CHEBI:43474"/>
        <dbReference type="ChEBI" id="CHEBI:83421"/>
        <dbReference type="EC" id="3.1.3.16"/>
    </reaction>
</comment>
<keyword evidence="6" id="KW-0464">Manganese</keyword>
<feature type="compositionally biased region" description="Low complexity" evidence="12">
    <location>
        <begin position="480"/>
        <end position="507"/>
    </location>
</feature>
<dbReference type="Proteomes" id="UP000000322">
    <property type="component" value="Chromosome"/>
</dbReference>
<feature type="region of interest" description="Disordered" evidence="12">
    <location>
        <begin position="457"/>
        <end position="507"/>
    </location>
</feature>
<keyword evidence="13" id="KW-1133">Transmembrane helix</keyword>
<evidence type="ECO:0000256" key="8">
    <source>
        <dbReference type="ARBA" id="ARBA00048336"/>
    </source>
</evidence>
<feature type="transmembrane region" description="Helical" evidence="13">
    <location>
        <begin position="366"/>
        <end position="388"/>
    </location>
</feature>
<dbReference type="SMART" id="SM00331">
    <property type="entry name" value="PP2C_SIG"/>
    <property type="match status" value="1"/>
</dbReference>
<dbReference type="RefSeq" id="WP_012865068.1">
    <property type="nucleotide sequence ID" value="NC_013521.1"/>
</dbReference>
<dbReference type="PANTHER" id="PTHR47992">
    <property type="entry name" value="PROTEIN PHOSPHATASE"/>
    <property type="match status" value="1"/>
</dbReference>
<dbReference type="SUPFAM" id="SSF81606">
    <property type="entry name" value="PP2C-like"/>
    <property type="match status" value="1"/>
</dbReference>
<keyword evidence="3" id="KW-0479">Metal-binding</keyword>
<comment type="cofactor">
    <cofactor evidence="1">
        <name>Mn(2+)</name>
        <dbReference type="ChEBI" id="CHEBI:29035"/>
    </cofactor>
</comment>
<evidence type="ECO:0000256" key="7">
    <source>
        <dbReference type="ARBA" id="ARBA00047761"/>
    </source>
</evidence>
<keyword evidence="13" id="KW-0472">Membrane</keyword>
<evidence type="ECO:0000256" key="6">
    <source>
        <dbReference type="ARBA" id="ARBA00023211"/>
    </source>
</evidence>
<evidence type="ECO:0000256" key="5">
    <source>
        <dbReference type="ARBA" id="ARBA00022912"/>
    </source>
</evidence>
<dbReference type="STRING" id="446469.Sked_00220"/>
<evidence type="ECO:0000256" key="2">
    <source>
        <dbReference type="ARBA" id="ARBA00013081"/>
    </source>
</evidence>
<dbReference type="OrthoDB" id="9801841at2"/>
<proteinExistence type="predicted"/>
<evidence type="ECO:0000256" key="11">
    <source>
        <dbReference type="ARBA" id="ARBA00079123"/>
    </source>
</evidence>
<dbReference type="CDD" id="cd00143">
    <property type="entry name" value="PP2Cc"/>
    <property type="match status" value="1"/>
</dbReference>
<dbReference type="InterPro" id="IPR001932">
    <property type="entry name" value="PPM-type_phosphatase-like_dom"/>
</dbReference>
<keyword evidence="16" id="KW-1185">Reference proteome</keyword>
<feature type="region of interest" description="Disordered" evidence="12">
    <location>
        <begin position="297"/>
        <end position="327"/>
    </location>
</feature>
<name>D1BI25_SANKS</name>
<dbReference type="PROSITE" id="PS51746">
    <property type="entry name" value="PPM_2"/>
    <property type="match status" value="1"/>
</dbReference>
<evidence type="ECO:0000256" key="12">
    <source>
        <dbReference type="SAM" id="MobiDB-lite"/>
    </source>
</evidence>
<evidence type="ECO:0000256" key="4">
    <source>
        <dbReference type="ARBA" id="ARBA00022801"/>
    </source>
</evidence>
<dbReference type="EC" id="3.1.3.16" evidence="2"/>
<dbReference type="eggNOG" id="COG0631">
    <property type="taxonomic scope" value="Bacteria"/>
</dbReference>
<dbReference type="HOGENOM" id="CLU_025431_1_1_11"/>
<dbReference type="Pfam" id="PF13672">
    <property type="entry name" value="PP2C_2"/>
    <property type="match status" value="1"/>
</dbReference>
<reference evidence="15 16" key="1">
    <citation type="journal article" date="2009" name="Stand. Genomic Sci.">
        <title>Complete genome sequence of Sanguibacter keddieii type strain (ST-74).</title>
        <authorList>
            <person name="Ivanova N."/>
            <person name="Sikorski J."/>
            <person name="Sims D."/>
            <person name="Brettin T."/>
            <person name="Detter J.C."/>
            <person name="Han C."/>
            <person name="Lapidus A."/>
            <person name="Copeland A."/>
            <person name="Glavina Del Rio T."/>
            <person name="Nolan M."/>
            <person name="Chen F."/>
            <person name="Lucas S."/>
            <person name="Tice H."/>
            <person name="Cheng J.F."/>
            <person name="Bruce D."/>
            <person name="Goodwin L."/>
            <person name="Pitluck S."/>
            <person name="Pati A."/>
            <person name="Mavromatis K."/>
            <person name="Chen A."/>
            <person name="Palaniappan K."/>
            <person name="D'haeseleer P."/>
            <person name="Chain P."/>
            <person name="Bristow J."/>
            <person name="Eisen J.A."/>
            <person name="Markowitz V."/>
            <person name="Hugenholtz P."/>
            <person name="Goker M."/>
            <person name="Pukall R."/>
            <person name="Klenk H.P."/>
            <person name="Kyrpides N.C."/>
        </authorList>
    </citation>
    <scope>NUCLEOTIDE SEQUENCE [LARGE SCALE GENOMIC DNA]</scope>
    <source>
        <strain evidence="16">ATCC 51767 / DSM 10542 / NCFB 3025 / ST-74</strain>
    </source>
</reference>
<dbReference type="InterPro" id="IPR036457">
    <property type="entry name" value="PPM-type-like_dom_sf"/>
</dbReference>